<protein>
    <submittedName>
        <fullName evidence="3">Nucleotidyltransferase domain-containing protein</fullName>
    </submittedName>
</protein>
<dbReference type="InterPro" id="IPR043519">
    <property type="entry name" value="NT_sf"/>
</dbReference>
<sequence>MSGALERLRKFRWEDFGVAFAVLFGSRLRGRVFKGDWDIAVWLDDPERAADLQHALAKHLGVRERDVDLVVLNSYEVLPCTLVIEALGRGKPVYYRDFDAFLDAKLRMLLPCFDFEIAARKLKLLEAQVEAVTKRWES</sequence>
<keyword evidence="3" id="KW-0808">Transferase</keyword>
<accession>A0A7C3WKN6</accession>
<dbReference type="EMBL" id="DTIB01000121">
    <property type="protein sequence ID" value="HGB25759.1"/>
    <property type="molecule type" value="Genomic_DNA"/>
</dbReference>
<dbReference type="PANTHER" id="PTHR43852">
    <property type="entry name" value="NUCLEOTIDYLTRANSFERASE"/>
    <property type="match status" value="1"/>
</dbReference>
<evidence type="ECO:0000313" key="4">
    <source>
        <dbReference type="EMBL" id="HHP05173.1"/>
    </source>
</evidence>
<dbReference type="EMBL" id="DTIB01000015">
    <property type="protein sequence ID" value="HGB24543.1"/>
    <property type="molecule type" value="Genomic_DNA"/>
</dbReference>
<dbReference type="Gene3D" id="3.30.460.10">
    <property type="entry name" value="Beta Polymerase, domain 2"/>
    <property type="match status" value="1"/>
</dbReference>
<dbReference type="GO" id="GO:0016740">
    <property type="term" value="F:transferase activity"/>
    <property type="evidence" value="ECO:0007669"/>
    <property type="project" value="UniProtKB-KW"/>
</dbReference>
<dbReference type="EMBL" id="DRZM01000161">
    <property type="protein sequence ID" value="HHP05173.1"/>
    <property type="molecule type" value="Genomic_DNA"/>
</dbReference>
<gene>
    <name evidence="4" type="ORF">ENM88_05430</name>
    <name evidence="2" type="ORF">ENV88_00495</name>
    <name evidence="3" type="ORF">ENV88_07040</name>
</gene>
<comment type="caution">
    <text evidence="3">The sequence shown here is derived from an EMBL/GenBank/DDBJ whole genome shotgun (WGS) entry which is preliminary data.</text>
</comment>
<dbReference type="InterPro" id="IPR041633">
    <property type="entry name" value="Polbeta"/>
</dbReference>
<dbReference type="InterPro" id="IPR052930">
    <property type="entry name" value="TA_antitoxin_MntA"/>
</dbReference>
<reference evidence="3" key="1">
    <citation type="journal article" date="2020" name="mSystems">
        <title>Genome- and Community-Level Interaction Insights into Carbon Utilization and Element Cycling Functions of Hydrothermarchaeota in Hydrothermal Sediment.</title>
        <authorList>
            <person name="Zhou Z."/>
            <person name="Liu Y."/>
            <person name="Xu W."/>
            <person name="Pan J."/>
            <person name="Luo Z.H."/>
            <person name="Li M."/>
        </authorList>
    </citation>
    <scope>NUCLEOTIDE SEQUENCE [LARGE SCALE GENOMIC DNA]</scope>
    <source>
        <strain evidence="4">SpSt-1125</strain>
        <strain evidence="3">SpSt-8</strain>
    </source>
</reference>
<dbReference type="SUPFAM" id="SSF81301">
    <property type="entry name" value="Nucleotidyltransferase"/>
    <property type="match status" value="1"/>
</dbReference>
<dbReference type="AlphaFoldDB" id="A0A7C3WKN6"/>
<name>A0A7C3WKN6_THEPE</name>
<evidence type="ECO:0000313" key="3">
    <source>
        <dbReference type="EMBL" id="HGB25759.1"/>
    </source>
</evidence>
<proteinExistence type="predicted"/>
<dbReference type="Pfam" id="PF18765">
    <property type="entry name" value="Polbeta"/>
    <property type="match status" value="1"/>
</dbReference>
<evidence type="ECO:0000313" key="2">
    <source>
        <dbReference type="EMBL" id="HGB24543.1"/>
    </source>
</evidence>
<evidence type="ECO:0000259" key="1">
    <source>
        <dbReference type="Pfam" id="PF18765"/>
    </source>
</evidence>
<organism evidence="3">
    <name type="scientific">Thermofilum pendens</name>
    <dbReference type="NCBI Taxonomy" id="2269"/>
    <lineage>
        <taxon>Archaea</taxon>
        <taxon>Thermoproteota</taxon>
        <taxon>Thermoprotei</taxon>
        <taxon>Thermofilales</taxon>
        <taxon>Thermofilaceae</taxon>
        <taxon>Thermofilum</taxon>
    </lineage>
</organism>
<feature type="domain" description="Polymerase beta nucleotidyltransferase" evidence="1">
    <location>
        <begin position="14"/>
        <end position="97"/>
    </location>
</feature>
<dbReference type="PANTHER" id="PTHR43852:SF3">
    <property type="entry name" value="NUCLEOTIDYLTRANSFERASE"/>
    <property type="match status" value="1"/>
</dbReference>
<dbReference type="CDD" id="cd05403">
    <property type="entry name" value="NT_KNTase_like"/>
    <property type="match status" value="1"/>
</dbReference>